<dbReference type="PROSITE" id="PS50801">
    <property type="entry name" value="STAS"/>
    <property type="match status" value="1"/>
</dbReference>
<dbReference type="InterPro" id="IPR051932">
    <property type="entry name" value="Bact_StressResp_Reg"/>
</dbReference>
<keyword evidence="4" id="KW-1185">Reference proteome</keyword>
<dbReference type="Pfam" id="PF01740">
    <property type="entry name" value="STAS"/>
    <property type="match status" value="1"/>
</dbReference>
<comment type="caution">
    <text evidence="3">The sequence shown here is derived from an EMBL/GenBank/DDBJ whole genome shotgun (WGS) entry which is preliminary data.</text>
</comment>
<proteinExistence type="predicted"/>
<organism evidence="3 4">
    <name type="scientific">Actinoplanes palleronii</name>
    <dbReference type="NCBI Taxonomy" id="113570"/>
    <lineage>
        <taxon>Bacteria</taxon>
        <taxon>Bacillati</taxon>
        <taxon>Actinomycetota</taxon>
        <taxon>Actinomycetes</taxon>
        <taxon>Micromonosporales</taxon>
        <taxon>Micromonosporaceae</taxon>
        <taxon>Actinoplanes</taxon>
    </lineage>
</organism>
<name>A0ABQ4BSY9_9ACTN</name>
<dbReference type="InterPro" id="IPR002645">
    <property type="entry name" value="STAS_dom"/>
</dbReference>
<gene>
    <name evidence="3" type="primary">rsbR</name>
    <name evidence="3" type="ORF">Apa02nite_099210</name>
</gene>
<sequence length="302" mass="32620">MVKSARCGQVVWLGEAAVALSPDESGRFSDLLKEHADGLVARWAELVGAGLQGRMSRPELERQTRDLQKGFQQALAAGARDLKDEEAAELRAQLSELSSHRARQGFSANETAISVFALKDAVLDVLGDTDDINTLRAFVSFSAFIDRAALFTFDSYVRVRESLIADQTEQLLELSTPVVKLWDGVVAVPLVGTLDSARAQVVMERLLQTLVDTGSPYAIIDITGVPAVDTQVAQHILKTVVAARLMGADCIISGIRPQIAQTIVALGIEFGDIATKASLADALRYVLGQKSYKVVAAKRTER</sequence>
<dbReference type="InterPro" id="IPR025751">
    <property type="entry name" value="RsbRD_N_dom"/>
</dbReference>
<dbReference type="Gene3D" id="3.30.750.24">
    <property type="entry name" value="STAS domain"/>
    <property type="match status" value="1"/>
</dbReference>
<keyword evidence="1" id="KW-0597">Phosphoprotein</keyword>
<protein>
    <submittedName>
        <fullName evidence="3">Polyvinylalcohol dehydrogenase</fullName>
    </submittedName>
</protein>
<dbReference type="EMBL" id="BOMS01000190">
    <property type="protein sequence ID" value="GIE73813.1"/>
    <property type="molecule type" value="Genomic_DNA"/>
</dbReference>
<evidence type="ECO:0000313" key="3">
    <source>
        <dbReference type="EMBL" id="GIE73813.1"/>
    </source>
</evidence>
<dbReference type="CDD" id="cd07041">
    <property type="entry name" value="STAS_RsbR_RsbS_like"/>
    <property type="match status" value="1"/>
</dbReference>
<dbReference type="Pfam" id="PF14361">
    <property type="entry name" value="RsbRD_N"/>
    <property type="match status" value="1"/>
</dbReference>
<evidence type="ECO:0000259" key="2">
    <source>
        <dbReference type="PROSITE" id="PS50801"/>
    </source>
</evidence>
<evidence type="ECO:0000256" key="1">
    <source>
        <dbReference type="ARBA" id="ARBA00022553"/>
    </source>
</evidence>
<dbReference type="PANTHER" id="PTHR33745:SF3">
    <property type="entry name" value="RSBT CO-ANTAGONIST PROTEIN RSBRC"/>
    <property type="match status" value="1"/>
</dbReference>
<dbReference type="SUPFAM" id="SSF52091">
    <property type="entry name" value="SpoIIaa-like"/>
    <property type="match status" value="1"/>
</dbReference>
<feature type="domain" description="STAS" evidence="2">
    <location>
        <begin position="175"/>
        <end position="286"/>
    </location>
</feature>
<reference evidence="3 4" key="1">
    <citation type="submission" date="2021-01" db="EMBL/GenBank/DDBJ databases">
        <title>Whole genome shotgun sequence of Actinoplanes palleronii NBRC 14916.</title>
        <authorList>
            <person name="Komaki H."/>
            <person name="Tamura T."/>
        </authorList>
    </citation>
    <scope>NUCLEOTIDE SEQUENCE [LARGE SCALE GENOMIC DNA]</scope>
    <source>
        <strain evidence="3 4">NBRC 14916</strain>
    </source>
</reference>
<evidence type="ECO:0000313" key="4">
    <source>
        <dbReference type="Proteomes" id="UP000624709"/>
    </source>
</evidence>
<accession>A0ABQ4BSY9</accession>
<dbReference type="PANTHER" id="PTHR33745">
    <property type="entry name" value="RSBT ANTAGONIST PROTEIN RSBS-RELATED"/>
    <property type="match status" value="1"/>
</dbReference>
<dbReference type="InterPro" id="IPR036513">
    <property type="entry name" value="STAS_dom_sf"/>
</dbReference>
<dbReference type="Proteomes" id="UP000624709">
    <property type="component" value="Unassembled WGS sequence"/>
</dbReference>